<dbReference type="Pfam" id="PF02518">
    <property type="entry name" value="HATPase_c"/>
    <property type="match status" value="1"/>
</dbReference>
<evidence type="ECO:0000256" key="4">
    <source>
        <dbReference type="ARBA" id="ARBA00022475"/>
    </source>
</evidence>
<dbReference type="EC" id="2.7.13.3" evidence="3"/>
<dbReference type="PRINTS" id="PR00344">
    <property type="entry name" value="BCTRLSENSOR"/>
</dbReference>
<dbReference type="GO" id="GO:0005886">
    <property type="term" value="C:plasma membrane"/>
    <property type="evidence" value="ECO:0007669"/>
    <property type="project" value="UniProtKB-SubCell"/>
</dbReference>
<evidence type="ECO:0000256" key="3">
    <source>
        <dbReference type="ARBA" id="ARBA00012438"/>
    </source>
</evidence>
<keyword evidence="10" id="KW-1133">Transmembrane helix</keyword>
<dbReference type="InterPro" id="IPR004358">
    <property type="entry name" value="Sig_transdc_His_kin-like_C"/>
</dbReference>
<keyword evidence="8" id="KW-0418">Kinase</keyword>
<evidence type="ECO:0000256" key="8">
    <source>
        <dbReference type="ARBA" id="ARBA00022777"/>
    </source>
</evidence>
<keyword evidence="4" id="KW-1003">Cell membrane</keyword>
<dbReference type="InterPro" id="IPR003660">
    <property type="entry name" value="HAMP_dom"/>
</dbReference>
<dbReference type="Gene3D" id="1.10.287.130">
    <property type="match status" value="1"/>
</dbReference>
<evidence type="ECO:0000256" key="9">
    <source>
        <dbReference type="ARBA" id="ARBA00022840"/>
    </source>
</evidence>
<protein>
    <recommendedName>
        <fullName evidence="3">histidine kinase</fullName>
        <ecNumber evidence="3">2.7.13.3</ecNumber>
    </recommendedName>
</protein>
<dbReference type="KEGG" id="pbap:Pla133_19790"/>
<feature type="domain" description="HAMP" evidence="12">
    <location>
        <begin position="387"/>
        <end position="439"/>
    </location>
</feature>
<keyword evidence="7" id="KW-0547">Nucleotide-binding</keyword>
<dbReference type="SUPFAM" id="SSF55874">
    <property type="entry name" value="ATPase domain of HSP90 chaperone/DNA topoisomerase II/histidine kinase"/>
    <property type="match status" value="1"/>
</dbReference>
<gene>
    <name evidence="13" type="primary">zraS_3</name>
    <name evidence="13" type="ORF">Pla133_19790</name>
</gene>
<keyword evidence="6 13" id="KW-0808">Transferase</keyword>
<dbReference type="Gene3D" id="1.10.8.500">
    <property type="entry name" value="HAMP domain in histidine kinase"/>
    <property type="match status" value="1"/>
</dbReference>
<dbReference type="GO" id="GO:0000155">
    <property type="term" value="F:phosphorelay sensor kinase activity"/>
    <property type="evidence" value="ECO:0007669"/>
    <property type="project" value="InterPro"/>
</dbReference>
<evidence type="ECO:0000313" key="13">
    <source>
        <dbReference type="EMBL" id="QDU66903.1"/>
    </source>
</evidence>
<name>A0A518BIY4_9BACT</name>
<dbReference type="RefSeq" id="WP_419192302.1">
    <property type="nucleotide sequence ID" value="NZ_CP036287.1"/>
</dbReference>
<keyword evidence="10" id="KW-0812">Transmembrane</keyword>
<dbReference type="InterPro" id="IPR003594">
    <property type="entry name" value="HATPase_dom"/>
</dbReference>
<dbReference type="SUPFAM" id="SSF158472">
    <property type="entry name" value="HAMP domain-like"/>
    <property type="match status" value="1"/>
</dbReference>
<evidence type="ECO:0000256" key="7">
    <source>
        <dbReference type="ARBA" id="ARBA00022741"/>
    </source>
</evidence>
<evidence type="ECO:0000313" key="14">
    <source>
        <dbReference type="Proteomes" id="UP000316921"/>
    </source>
</evidence>
<dbReference type="InterPro" id="IPR036097">
    <property type="entry name" value="HisK_dim/P_sf"/>
</dbReference>
<evidence type="ECO:0000256" key="10">
    <source>
        <dbReference type="SAM" id="Phobius"/>
    </source>
</evidence>
<evidence type="ECO:0000256" key="2">
    <source>
        <dbReference type="ARBA" id="ARBA00004651"/>
    </source>
</evidence>
<reference evidence="13 14" key="1">
    <citation type="submission" date="2019-02" db="EMBL/GenBank/DDBJ databases">
        <title>Deep-cultivation of Planctomycetes and their phenomic and genomic characterization uncovers novel biology.</title>
        <authorList>
            <person name="Wiegand S."/>
            <person name="Jogler M."/>
            <person name="Boedeker C."/>
            <person name="Pinto D."/>
            <person name="Vollmers J."/>
            <person name="Rivas-Marin E."/>
            <person name="Kohn T."/>
            <person name="Peeters S.H."/>
            <person name="Heuer A."/>
            <person name="Rast P."/>
            <person name="Oberbeckmann S."/>
            <person name="Bunk B."/>
            <person name="Jeske O."/>
            <person name="Meyerdierks A."/>
            <person name="Storesund J.E."/>
            <person name="Kallscheuer N."/>
            <person name="Luecker S."/>
            <person name="Lage O.M."/>
            <person name="Pohl T."/>
            <person name="Merkel B.J."/>
            <person name="Hornburger P."/>
            <person name="Mueller R.-W."/>
            <person name="Bruemmer F."/>
            <person name="Labrenz M."/>
            <person name="Spormann A.M."/>
            <person name="Op den Camp H."/>
            <person name="Overmann J."/>
            <person name="Amann R."/>
            <person name="Jetten M.S.M."/>
            <person name="Mascher T."/>
            <person name="Medema M.H."/>
            <person name="Devos D.P."/>
            <person name="Kaster A.-K."/>
            <person name="Ovreas L."/>
            <person name="Rohde M."/>
            <person name="Galperin M.Y."/>
            <person name="Jogler C."/>
        </authorList>
    </citation>
    <scope>NUCLEOTIDE SEQUENCE [LARGE SCALE GENOMIC DNA]</scope>
    <source>
        <strain evidence="13 14">Pla133</strain>
    </source>
</reference>
<dbReference type="AlphaFoldDB" id="A0A518BIY4"/>
<dbReference type="PROSITE" id="PS50109">
    <property type="entry name" value="HIS_KIN"/>
    <property type="match status" value="1"/>
</dbReference>
<evidence type="ECO:0000256" key="6">
    <source>
        <dbReference type="ARBA" id="ARBA00022679"/>
    </source>
</evidence>
<keyword evidence="5" id="KW-0597">Phosphoprotein</keyword>
<dbReference type="CDD" id="cd06225">
    <property type="entry name" value="HAMP"/>
    <property type="match status" value="1"/>
</dbReference>
<dbReference type="Pfam" id="PF00672">
    <property type="entry name" value="HAMP"/>
    <property type="match status" value="1"/>
</dbReference>
<comment type="subcellular location">
    <subcellularLocation>
        <location evidence="2">Cell membrane</location>
        <topology evidence="2">Multi-pass membrane protein</topology>
    </subcellularLocation>
</comment>
<sequence>MFGSISTKLLVAVLATVALPFAGFAFFIEHRVADTLMLELVRQTLKGLAADLADQVDAELEDRQQDVRLWAAEPIAAWAVKEHTDGRDALQSGTTGLLDGWGPEATLEFARTDGDFFTYSLFRSAQVRSFDNYVREREHYALLLLVDSQGELVVCNSRDHEGRPLERALLSRLFDHDWSAEGWFDEALQRGTAQVDQHVSPWLFPDGAAGGAPEAEGYHIGLASSVGDYLQDDVRLGVLVALVDWSAFQDLVSTPVIQETFRGLVASSQVPSPYGWIWASDGDTILAHKERDLYGVKVSSMGLGQMRDDALSADSGLYREYTFEGVEKNAAFCHTDGPEAGGFGWIVGVGIDNADIYAATSSLRDELFRGTVFLLLAAVLLVMFVARRMTAPILALEAHTRRVAGGDLDARIDIASADEVGRLAAAFNRMTGQLAEQRRKLVKAEKDAAWREMARQIAHDIKNPLTPIQLSLDLLERARAENSPQADEILERTMAMMRRQVAELREIATDFYEFTGGRRARPETVELRVLVDEVLALHRAWAEEHRVAVAVEGRGLVHADPGKLRRVLTNLVSNALFAMGEGGDLEATITHEGSGVVLELRDTGVGLDPAVLEHLFEPYFTTRSEGTGLGLAISKRAVEEAGGTIDLHAAADDGRGGTVARVWLPGPPTGATAPR</sequence>
<evidence type="ECO:0000256" key="5">
    <source>
        <dbReference type="ARBA" id="ARBA00022553"/>
    </source>
</evidence>
<accession>A0A518BIY4</accession>
<dbReference type="CDD" id="cd18774">
    <property type="entry name" value="PDC2_HK_sensor"/>
    <property type="match status" value="1"/>
</dbReference>
<organism evidence="13 14">
    <name type="scientific">Engelhardtia mirabilis</name>
    <dbReference type="NCBI Taxonomy" id="2528011"/>
    <lineage>
        <taxon>Bacteria</taxon>
        <taxon>Pseudomonadati</taxon>
        <taxon>Planctomycetota</taxon>
        <taxon>Planctomycetia</taxon>
        <taxon>Planctomycetia incertae sedis</taxon>
        <taxon>Engelhardtia</taxon>
    </lineage>
</organism>
<feature type="domain" description="Histidine kinase" evidence="11">
    <location>
        <begin position="456"/>
        <end position="668"/>
    </location>
</feature>
<dbReference type="SUPFAM" id="SSF47384">
    <property type="entry name" value="Homodimeric domain of signal transducing histidine kinase"/>
    <property type="match status" value="1"/>
</dbReference>
<dbReference type="SMART" id="SM00388">
    <property type="entry name" value="HisKA"/>
    <property type="match status" value="1"/>
</dbReference>
<dbReference type="InterPro" id="IPR003661">
    <property type="entry name" value="HisK_dim/P_dom"/>
</dbReference>
<dbReference type="PANTHER" id="PTHR44936">
    <property type="entry name" value="SENSOR PROTEIN CREC"/>
    <property type="match status" value="1"/>
</dbReference>
<dbReference type="GO" id="GO:0005524">
    <property type="term" value="F:ATP binding"/>
    <property type="evidence" value="ECO:0007669"/>
    <property type="project" value="UniProtKB-KW"/>
</dbReference>
<dbReference type="Gene3D" id="3.30.565.10">
    <property type="entry name" value="Histidine kinase-like ATPase, C-terminal domain"/>
    <property type="match status" value="1"/>
</dbReference>
<dbReference type="InterPro" id="IPR050980">
    <property type="entry name" value="2C_sensor_his_kinase"/>
</dbReference>
<dbReference type="Proteomes" id="UP000316921">
    <property type="component" value="Chromosome"/>
</dbReference>
<dbReference type="InterPro" id="IPR005467">
    <property type="entry name" value="His_kinase_dom"/>
</dbReference>
<dbReference type="SMART" id="SM00304">
    <property type="entry name" value="HAMP"/>
    <property type="match status" value="1"/>
</dbReference>
<dbReference type="EMBL" id="CP036287">
    <property type="protein sequence ID" value="QDU66903.1"/>
    <property type="molecule type" value="Genomic_DNA"/>
</dbReference>
<keyword evidence="10" id="KW-0472">Membrane</keyword>
<evidence type="ECO:0000259" key="11">
    <source>
        <dbReference type="PROSITE" id="PS50109"/>
    </source>
</evidence>
<evidence type="ECO:0000259" key="12">
    <source>
        <dbReference type="PROSITE" id="PS50885"/>
    </source>
</evidence>
<keyword evidence="9" id="KW-0067">ATP-binding</keyword>
<dbReference type="InterPro" id="IPR036890">
    <property type="entry name" value="HATPase_C_sf"/>
</dbReference>
<dbReference type="SMART" id="SM00387">
    <property type="entry name" value="HATPase_c"/>
    <property type="match status" value="1"/>
</dbReference>
<comment type="catalytic activity">
    <reaction evidence="1">
        <text>ATP + protein L-histidine = ADP + protein N-phospho-L-histidine.</text>
        <dbReference type="EC" id="2.7.13.3"/>
    </reaction>
</comment>
<keyword evidence="14" id="KW-1185">Reference proteome</keyword>
<evidence type="ECO:0000256" key="1">
    <source>
        <dbReference type="ARBA" id="ARBA00000085"/>
    </source>
</evidence>
<dbReference type="PROSITE" id="PS50885">
    <property type="entry name" value="HAMP"/>
    <property type="match status" value="1"/>
</dbReference>
<dbReference type="CDD" id="cd00082">
    <property type="entry name" value="HisKA"/>
    <property type="match status" value="1"/>
</dbReference>
<proteinExistence type="predicted"/>
<dbReference type="PANTHER" id="PTHR44936:SF10">
    <property type="entry name" value="SENSOR PROTEIN RSTB"/>
    <property type="match status" value="1"/>
</dbReference>
<feature type="transmembrane region" description="Helical" evidence="10">
    <location>
        <begin position="367"/>
        <end position="386"/>
    </location>
</feature>
<dbReference type="Pfam" id="PF00512">
    <property type="entry name" value="HisKA"/>
    <property type="match status" value="1"/>
</dbReference>
<dbReference type="Gene3D" id="3.30.450.20">
    <property type="entry name" value="PAS domain"/>
    <property type="match status" value="1"/>
</dbReference>